<dbReference type="Proteomes" id="UP001069802">
    <property type="component" value="Unassembled WGS sequence"/>
</dbReference>
<dbReference type="PROSITE" id="PS51186">
    <property type="entry name" value="GNAT"/>
    <property type="match status" value="1"/>
</dbReference>
<dbReference type="Pfam" id="PF13302">
    <property type="entry name" value="Acetyltransf_3"/>
    <property type="match status" value="1"/>
</dbReference>
<evidence type="ECO:0000259" key="1">
    <source>
        <dbReference type="PROSITE" id="PS51186"/>
    </source>
</evidence>
<comment type="caution">
    <text evidence="2">The sequence shown here is derived from an EMBL/GenBank/DDBJ whole genome shotgun (WGS) entry which is preliminary data.</text>
</comment>
<evidence type="ECO:0000313" key="3">
    <source>
        <dbReference type="Proteomes" id="UP001069802"/>
    </source>
</evidence>
<protein>
    <submittedName>
        <fullName evidence="2">GNAT family N-acetyltransferase</fullName>
    </submittedName>
</protein>
<dbReference type="InterPro" id="IPR051531">
    <property type="entry name" value="N-acetyltransferase"/>
</dbReference>
<dbReference type="InterPro" id="IPR000182">
    <property type="entry name" value="GNAT_dom"/>
</dbReference>
<dbReference type="EMBL" id="JAPWGY010000004">
    <property type="protein sequence ID" value="MCZ4281848.1"/>
    <property type="molecule type" value="Genomic_DNA"/>
</dbReference>
<feature type="domain" description="N-acetyltransferase" evidence="1">
    <location>
        <begin position="15"/>
        <end position="172"/>
    </location>
</feature>
<organism evidence="2 3">
    <name type="scientific">Kiloniella laminariae</name>
    <dbReference type="NCBI Taxonomy" id="454162"/>
    <lineage>
        <taxon>Bacteria</taxon>
        <taxon>Pseudomonadati</taxon>
        <taxon>Pseudomonadota</taxon>
        <taxon>Alphaproteobacteria</taxon>
        <taxon>Rhodospirillales</taxon>
        <taxon>Kiloniellaceae</taxon>
        <taxon>Kiloniella</taxon>
    </lineage>
</organism>
<dbReference type="RefSeq" id="WP_269424002.1">
    <property type="nucleotide sequence ID" value="NZ_JAPWGY010000004.1"/>
</dbReference>
<sequence length="172" mass="19430">MRQHACTPLIETDRLRLRYLNEEDAPFILELLNDPAFIKYIVDKGVRTVDQARDYITTGPVASYRKNGFGLYLTELKETGAPIGMCGLVRRPGLDYPDIGYAFMPEHCAKGYATESAQAVLDYGRNELKLDKIVAIISPGNQASARVLEKIGLKFIYEFRLEGYDTDTCYYA</sequence>
<keyword evidence="3" id="KW-1185">Reference proteome</keyword>
<accession>A0ABT4LL70</accession>
<reference evidence="2" key="1">
    <citation type="submission" date="2022-12" db="EMBL/GenBank/DDBJ databases">
        <title>Bacterial isolates from different developmental stages of Nematostella vectensis.</title>
        <authorList>
            <person name="Fraune S."/>
        </authorList>
    </citation>
    <scope>NUCLEOTIDE SEQUENCE</scope>
    <source>
        <strain evidence="2">G21630-S1</strain>
    </source>
</reference>
<gene>
    <name evidence="2" type="ORF">O4H49_13740</name>
</gene>
<dbReference type="SUPFAM" id="SSF55729">
    <property type="entry name" value="Acyl-CoA N-acyltransferases (Nat)"/>
    <property type="match status" value="1"/>
</dbReference>
<dbReference type="PANTHER" id="PTHR43792:SF1">
    <property type="entry name" value="N-ACETYLTRANSFERASE DOMAIN-CONTAINING PROTEIN"/>
    <property type="match status" value="1"/>
</dbReference>
<dbReference type="InterPro" id="IPR016181">
    <property type="entry name" value="Acyl_CoA_acyltransferase"/>
</dbReference>
<evidence type="ECO:0000313" key="2">
    <source>
        <dbReference type="EMBL" id="MCZ4281848.1"/>
    </source>
</evidence>
<dbReference type="Gene3D" id="3.40.630.30">
    <property type="match status" value="1"/>
</dbReference>
<name>A0ABT4LL70_9PROT</name>
<proteinExistence type="predicted"/>
<dbReference type="PANTHER" id="PTHR43792">
    <property type="entry name" value="GNAT FAMILY, PUTATIVE (AFU_ORTHOLOGUE AFUA_3G00765)-RELATED-RELATED"/>
    <property type="match status" value="1"/>
</dbReference>